<dbReference type="EMBL" id="CP144913">
    <property type="protein sequence ID" value="WXB77406.1"/>
    <property type="molecule type" value="Genomic_DNA"/>
</dbReference>
<organism evidence="11 12">
    <name type="scientific">Janibacter alittae</name>
    <dbReference type="NCBI Taxonomy" id="3115209"/>
    <lineage>
        <taxon>Bacteria</taxon>
        <taxon>Bacillati</taxon>
        <taxon>Actinomycetota</taxon>
        <taxon>Actinomycetes</taxon>
        <taxon>Micrococcales</taxon>
        <taxon>Intrasporangiaceae</taxon>
        <taxon>Janibacter</taxon>
    </lineage>
</organism>
<evidence type="ECO:0000313" key="12">
    <source>
        <dbReference type="Proteomes" id="UP001382727"/>
    </source>
</evidence>
<feature type="compositionally biased region" description="Low complexity" evidence="8">
    <location>
        <begin position="448"/>
        <end position="468"/>
    </location>
</feature>
<evidence type="ECO:0000256" key="1">
    <source>
        <dbReference type="ARBA" id="ARBA00004651"/>
    </source>
</evidence>
<feature type="domain" description="Acyltransferase 3" evidence="10">
    <location>
        <begin position="34"/>
        <end position="371"/>
    </location>
</feature>
<keyword evidence="6 9" id="KW-0472">Membrane</keyword>
<dbReference type="RefSeq" id="WP_338751270.1">
    <property type="nucleotide sequence ID" value="NZ_CP144913.1"/>
</dbReference>
<evidence type="ECO:0000256" key="9">
    <source>
        <dbReference type="SAM" id="Phobius"/>
    </source>
</evidence>
<accession>A0ABZ2MJZ8</accession>
<proteinExistence type="predicted"/>
<feature type="transmembrane region" description="Helical" evidence="9">
    <location>
        <begin position="408"/>
        <end position="427"/>
    </location>
</feature>
<evidence type="ECO:0000256" key="4">
    <source>
        <dbReference type="ARBA" id="ARBA00022692"/>
    </source>
</evidence>
<dbReference type="SUPFAM" id="SSF52266">
    <property type="entry name" value="SGNH hydrolase"/>
    <property type="match status" value="1"/>
</dbReference>
<feature type="transmembrane region" description="Helical" evidence="9">
    <location>
        <begin position="231"/>
        <end position="252"/>
    </location>
</feature>
<evidence type="ECO:0000256" key="6">
    <source>
        <dbReference type="ARBA" id="ARBA00023136"/>
    </source>
</evidence>
<sequence>MAPTSTTEDATVASVAPSASTTVAPTRPPRGHLSGLDGLRALAIIAVIVFHLDPDWLPGGFLGVDIFFVISGFLITTLLVREHRSTGRVDLRGFWTRRARRLLPALVIVVPVAILIARTVETDLLVGIRRQAVGALTFSTNWLEIAHGSNYFAATSPQLFMNFWSLAVEEQFYLFWPLVALALLAVHRRFALTEEVMATLVLGIGVASALLMVVSFDPANATRAYYGTDTHLFGLMLGAALAIMWTGPVRAWTATAQWRQRRTWLIWGSVVTIAALLLLAGEGSAWTFRLGIPLISIATALLVLAAVERPGPLRSVLELAPLVWIGTRSYGIYLWHWPVILIINQDIPTNAGTDEFIWTRVWAVLVTLALADLSFRFVETPVRRRGFRGTLRHVATSLGSLSLGGRRAITGTVVAVAAVLAFVVITAPDISRTQQMIEDNQTRIAQQSDDSPSPDASAASAPAKSSGSDDAEDRDGTLDSADRKADFTMPTGDEMQIFGDSMVVGAVPALEYYFPGVRIDAQSNRQWSDGLSAVTAAQDSLRRAVVLAFGTNAGTDPETVEAILDEIGPDRMVVLVNLHADRLSRIDGDNSALAEIAEEHPNVTIADWDSAVAAEDLQPDGIHPSLGGAHTYAATIRQAFADLSEQHTGTAVPLKDLPRP</sequence>
<reference evidence="11 12" key="1">
    <citation type="submission" date="2024-02" db="EMBL/GenBank/DDBJ databases">
        <title>Janibacter sp. nov., isolated from gut of marine sandworm.</title>
        <authorList>
            <person name="Kim B."/>
            <person name="Jun M.O."/>
            <person name="Shin N.-R."/>
        </authorList>
    </citation>
    <scope>NUCLEOTIDE SEQUENCE [LARGE SCALE GENOMIC DNA]</scope>
    <source>
        <strain evidence="11 12">A1S7</strain>
    </source>
</reference>
<feature type="region of interest" description="Disordered" evidence="8">
    <location>
        <begin position="443"/>
        <end position="487"/>
    </location>
</feature>
<dbReference type="PANTHER" id="PTHR23028:SF53">
    <property type="entry name" value="ACYL_TRANSF_3 DOMAIN-CONTAINING PROTEIN"/>
    <property type="match status" value="1"/>
</dbReference>
<feature type="transmembrane region" description="Helical" evidence="9">
    <location>
        <begin position="58"/>
        <end position="80"/>
    </location>
</feature>
<dbReference type="Pfam" id="PF01757">
    <property type="entry name" value="Acyl_transf_3"/>
    <property type="match status" value="1"/>
</dbReference>
<feature type="region of interest" description="Disordered" evidence="8">
    <location>
        <begin position="1"/>
        <end position="29"/>
    </location>
</feature>
<evidence type="ECO:0000256" key="3">
    <source>
        <dbReference type="ARBA" id="ARBA00022679"/>
    </source>
</evidence>
<keyword evidence="2" id="KW-1003">Cell membrane</keyword>
<comment type="subcellular location">
    <subcellularLocation>
        <location evidence="1">Cell membrane</location>
        <topology evidence="1">Multi-pass membrane protein</topology>
    </subcellularLocation>
</comment>
<dbReference type="PANTHER" id="PTHR23028">
    <property type="entry name" value="ACETYLTRANSFERASE"/>
    <property type="match status" value="1"/>
</dbReference>
<evidence type="ECO:0000256" key="2">
    <source>
        <dbReference type="ARBA" id="ARBA00022475"/>
    </source>
</evidence>
<evidence type="ECO:0000256" key="7">
    <source>
        <dbReference type="ARBA" id="ARBA00023315"/>
    </source>
</evidence>
<evidence type="ECO:0000259" key="10">
    <source>
        <dbReference type="Pfam" id="PF01757"/>
    </source>
</evidence>
<dbReference type="Proteomes" id="UP001382727">
    <property type="component" value="Chromosome"/>
</dbReference>
<feature type="compositionally biased region" description="Low complexity" evidence="8">
    <location>
        <begin position="10"/>
        <end position="25"/>
    </location>
</feature>
<name>A0ABZ2MJZ8_9MICO</name>
<evidence type="ECO:0000313" key="11">
    <source>
        <dbReference type="EMBL" id="WXB77406.1"/>
    </source>
</evidence>
<keyword evidence="12" id="KW-1185">Reference proteome</keyword>
<dbReference type="InterPro" id="IPR036514">
    <property type="entry name" value="SGNH_hydro_sf"/>
</dbReference>
<keyword evidence="5 9" id="KW-1133">Transmembrane helix</keyword>
<protein>
    <submittedName>
        <fullName evidence="11">Acyltransferase family protein</fullName>
        <ecNumber evidence="11">2.3.1.-</ecNumber>
    </submittedName>
</protein>
<feature type="transmembrane region" description="Helical" evidence="9">
    <location>
        <begin position="264"/>
        <end position="280"/>
    </location>
</feature>
<dbReference type="Gene3D" id="3.40.50.1110">
    <property type="entry name" value="SGNH hydrolase"/>
    <property type="match status" value="1"/>
</dbReference>
<feature type="transmembrane region" description="Helical" evidence="9">
    <location>
        <begin position="196"/>
        <end position="216"/>
    </location>
</feature>
<keyword evidence="3 11" id="KW-0808">Transferase</keyword>
<evidence type="ECO:0000256" key="8">
    <source>
        <dbReference type="SAM" id="MobiDB-lite"/>
    </source>
</evidence>
<keyword evidence="7 11" id="KW-0012">Acyltransferase</keyword>
<feature type="transmembrane region" description="Helical" evidence="9">
    <location>
        <begin position="319"/>
        <end position="337"/>
    </location>
</feature>
<evidence type="ECO:0000256" key="5">
    <source>
        <dbReference type="ARBA" id="ARBA00022989"/>
    </source>
</evidence>
<feature type="transmembrane region" description="Helical" evidence="9">
    <location>
        <begin position="286"/>
        <end position="307"/>
    </location>
</feature>
<gene>
    <name evidence="11" type="ORF">V1351_04895</name>
</gene>
<dbReference type="GO" id="GO:0016746">
    <property type="term" value="F:acyltransferase activity"/>
    <property type="evidence" value="ECO:0007669"/>
    <property type="project" value="UniProtKB-KW"/>
</dbReference>
<dbReference type="InterPro" id="IPR002656">
    <property type="entry name" value="Acyl_transf_3_dom"/>
</dbReference>
<feature type="transmembrane region" description="Helical" evidence="9">
    <location>
        <begin position="101"/>
        <end position="120"/>
    </location>
</feature>
<feature type="transmembrane region" description="Helical" evidence="9">
    <location>
        <begin position="357"/>
        <end position="378"/>
    </location>
</feature>
<feature type="transmembrane region" description="Helical" evidence="9">
    <location>
        <begin position="163"/>
        <end position="184"/>
    </location>
</feature>
<dbReference type="InterPro" id="IPR050879">
    <property type="entry name" value="Acyltransferase_3"/>
</dbReference>
<keyword evidence="4 9" id="KW-0812">Transmembrane</keyword>
<feature type="compositionally biased region" description="Basic and acidic residues" evidence="8">
    <location>
        <begin position="474"/>
        <end position="486"/>
    </location>
</feature>
<dbReference type="EC" id="2.3.1.-" evidence="11"/>